<reference evidence="3" key="1">
    <citation type="submission" date="2020-01" db="EMBL/GenBank/DDBJ databases">
        <title>Draft genome sequence of the Termite Coptotermes fromosanus.</title>
        <authorList>
            <person name="Itakura S."/>
            <person name="Yosikawa Y."/>
            <person name="Umezawa K."/>
        </authorList>
    </citation>
    <scope>NUCLEOTIDE SEQUENCE [LARGE SCALE GENOMIC DNA]</scope>
</reference>
<sequence length="1131" mass="128246">MSTDVFDFPPELCSKPLALIGLTGLDTLNNAVHRAIWDAFSSNRRQYRAPVKFKLLDPAHEFPPMKPKRTSYDWYIPKGILKRNWMNKHLNELPAVVVIFYELDWDDPLWNEKSIECASRVQSVRVALEGRSTRIAVILVQQTAPLPTGEDMLAAERATTLCTSCELNAKSLFVLPHGDHLQGYTHRLENAFYDLAQNYYHHEARNVKSHRDHLNKTTHQYLFVRHLFKMGFLNELKQEGHAAHKNYSQAYSSLLDLRMVDTNALEVKTVAGFINYKLCKLMFQLSLPRDAIAQFRKHTEFFKNRIGPKELTFEHHAWMSKQFCVFGDIFDEAIRQGLPALQTQHPGFYYQQAAQHAADRKEACLELCKAVNVYPEPDPLAGMNQLEFYGQRAWRPGKLSAEPPDPSKEKLGIQALQYQEKHRVNHAMVVIGLLGSAITQFKTYRCPRMRRHLVVQMAEEYYSSRDYGKALTLLTHMLWDYRCEKWWCLLTNILTLALSCAYLSANMQDYIVLSLEALGISSQFSPEQKTRIFNNVMKVLKKTVPDPEPDIPEEELKRARDLWTTAVSADPLAVAVDMTNITACVESKARFTQLQYKADQYVEIEVFIRSCCPHPLQFSRLSVTVNSPSYSSEFAVCESNSKDAHASDNPLLLFNCNEVRRYVCQFLPDVQDVGKEIQIGSILLHLGSDQECSAILRFSGTGAESASSDGMCPELQHFRQSPQNVPDFDNVRPLATAEIVPQDSHLQLEISHDLPALLGEWYPMRMVLVNKEYHRITGITAHVNLQTNGDESNIEQASKLYVTAELMPLPVIIYVGDLEQDSRVEKCFYLRAHRVGNRNIAVKVGQGTQRVENSYVQEKPISVPVVKPFDITAKFFSLKFEPIGKAFVKEPFIVMSYVNCTSPCPLIIEDSAVELSQQVSSVDAEIQSQLQSLRLKSGEIGAEAVCVTVGEARDQPVALGFYTLKWKREGSEGLVTSSSVTLPTVRVESIPLYVEMNLPAHGWHFGCILYVLHNCACCQSINKMKHSLLPQLFGCALYIIARLSVLQEYATRWCTLQLRILPESIHKMDYNLYPLLSGLVALPRLRLTVSDRSDIPIRQPQLTELLERSLPSHVFVMPQGKGNPAAVKVAS</sequence>
<dbReference type="Pfam" id="PF11817">
    <property type="entry name" value="Foie-gras_1"/>
    <property type="match status" value="1"/>
</dbReference>
<dbReference type="GO" id="GO:0005737">
    <property type="term" value="C:cytoplasm"/>
    <property type="evidence" value="ECO:0007669"/>
    <property type="project" value="TreeGrafter"/>
</dbReference>
<keyword evidence="3" id="KW-1185">Reference proteome</keyword>
<dbReference type="OrthoDB" id="6278596at2759"/>
<organism evidence="2 3">
    <name type="scientific">Coptotermes formosanus</name>
    <name type="common">Formosan subterranean termite</name>
    <dbReference type="NCBI Taxonomy" id="36987"/>
    <lineage>
        <taxon>Eukaryota</taxon>
        <taxon>Metazoa</taxon>
        <taxon>Ecdysozoa</taxon>
        <taxon>Arthropoda</taxon>
        <taxon>Hexapoda</taxon>
        <taxon>Insecta</taxon>
        <taxon>Pterygota</taxon>
        <taxon>Neoptera</taxon>
        <taxon>Polyneoptera</taxon>
        <taxon>Dictyoptera</taxon>
        <taxon>Blattodea</taxon>
        <taxon>Blattoidea</taxon>
        <taxon>Termitoidae</taxon>
        <taxon>Rhinotermitidae</taxon>
        <taxon>Coptotermes</taxon>
    </lineage>
</organism>
<dbReference type="PANTHER" id="PTHR14374:SF0">
    <property type="entry name" value="TRAFFICKING PROTEIN PARTICLE COMPLEX SUBUNIT 11"/>
    <property type="match status" value="1"/>
</dbReference>
<dbReference type="FunCoup" id="A0A6L2P8I5">
    <property type="interactions" value="1911"/>
</dbReference>
<evidence type="ECO:0000259" key="1">
    <source>
        <dbReference type="Pfam" id="PF11817"/>
    </source>
</evidence>
<dbReference type="PANTHER" id="PTHR14374">
    <property type="entry name" value="FOIE GRAS"/>
    <property type="match status" value="1"/>
</dbReference>
<proteinExistence type="predicted"/>
<feature type="domain" description="Trafficking protein particle complex subunit 11" evidence="1">
    <location>
        <begin position="264"/>
        <end position="518"/>
    </location>
</feature>
<dbReference type="InterPro" id="IPR021773">
    <property type="entry name" value="TPC11"/>
</dbReference>
<dbReference type="EMBL" id="BLKM01003351">
    <property type="protein sequence ID" value="GFG28524.1"/>
    <property type="molecule type" value="Genomic_DNA"/>
</dbReference>
<evidence type="ECO:0000313" key="3">
    <source>
        <dbReference type="Proteomes" id="UP000502823"/>
    </source>
</evidence>
<evidence type="ECO:0000313" key="2">
    <source>
        <dbReference type="EMBL" id="GFG28524.1"/>
    </source>
</evidence>
<comment type="caution">
    <text evidence="2">The sequence shown here is derived from an EMBL/GenBank/DDBJ whole genome shotgun (WGS) entry which is preliminary data.</text>
</comment>
<gene>
    <name evidence="2" type="ORF">Cfor_08888</name>
</gene>
<name>A0A6L2P8I5_COPFO</name>
<accession>A0A6L2P8I5</accession>
<dbReference type="InParanoid" id="A0A6L2P8I5"/>
<dbReference type="AlphaFoldDB" id="A0A6L2P8I5"/>
<protein>
    <recommendedName>
        <fullName evidence="1">Trafficking protein particle complex subunit 11 domain-containing protein</fullName>
    </recommendedName>
</protein>
<dbReference type="Proteomes" id="UP000502823">
    <property type="component" value="Unassembled WGS sequence"/>
</dbReference>